<feature type="region of interest" description="Disordered" evidence="1">
    <location>
        <begin position="1"/>
        <end position="27"/>
    </location>
</feature>
<evidence type="ECO:0000256" key="1">
    <source>
        <dbReference type="SAM" id="MobiDB-lite"/>
    </source>
</evidence>
<evidence type="ECO:0000313" key="3">
    <source>
        <dbReference type="Proteomes" id="UP000276133"/>
    </source>
</evidence>
<comment type="caution">
    <text evidence="2">The sequence shown here is derived from an EMBL/GenBank/DDBJ whole genome shotgun (WGS) entry which is preliminary data.</text>
</comment>
<protein>
    <submittedName>
        <fullName evidence="2">Uncharacterized protein</fullName>
    </submittedName>
</protein>
<dbReference type="Proteomes" id="UP000276133">
    <property type="component" value="Unassembled WGS sequence"/>
</dbReference>
<name>A0A3M7QH11_BRAPC</name>
<proteinExistence type="predicted"/>
<evidence type="ECO:0000313" key="2">
    <source>
        <dbReference type="EMBL" id="RNA10454.1"/>
    </source>
</evidence>
<gene>
    <name evidence="2" type="ORF">BpHYR1_007741</name>
</gene>
<accession>A0A3M7QH11</accession>
<feature type="compositionally biased region" description="Polar residues" evidence="1">
    <location>
        <begin position="9"/>
        <end position="21"/>
    </location>
</feature>
<keyword evidence="3" id="KW-1185">Reference proteome</keyword>
<organism evidence="2 3">
    <name type="scientific">Brachionus plicatilis</name>
    <name type="common">Marine rotifer</name>
    <name type="synonym">Brachionus muelleri</name>
    <dbReference type="NCBI Taxonomy" id="10195"/>
    <lineage>
        <taxon>Eukaryota</taxon>
        <taxon>Metazoa</taxon>
        <taxon>Spiralia</taxon>
        <taxon>Gnathifera</taxon>
        <taxon>Rotifera</taxon>
        <taxon>Eurotatoria</taxon>
        <taxon>Monogononta</taxon>
        <taxon>Pseudotrocha</taxon>
        <taxon>Ploima</taxon>
        <taxon>Brachionidae</taxon>
        <taxon>Brachionus</taxon>
    </lineage>
</organism>
<sequence length="141" mass="16166">MPPRKEKNVQSASQGESLNMEQNERTRRENNLVISGLEIVECQDENLRKLEADREIVKVLEKVDSSITDASMLNKISIIKKRNDSSKQLILITLKDKNVKDNILKNSKKLAGTEFKNTVFVNADLTRAEREIERDLGKKQK</sequence>
<dbReference type="EMBL" id="REGN01006197">
    <property type="protein sequence ID" value="RNA10454.1"/>
    <property type="molecule type" value="Genomic_DNA"/>
</dbReference>
<dbReference type="AlphaFoldDB" id="A0A3M7QH11"/>
<reference evidence="2 3" key="1">
    <citation type="journal article" date="2018" name="Sci. Rep.">
        <title>Genomic signatures of local adaptation to the degree of environmental predictability in rotifers.</title>
        <authorList>
            <person name="Franch-Gras L."/>
            <person name="Hahn C."/>
            <person name="Garcia-Roger E.M."/>
            <person name="Carmona M.J."/>
            <person name="Serra M."/>
            <person name="Gomez A."/>
        </authorList>
    </citation>
    <scope>NUCLEOTIDE SEQUENCE [LARGE SCALE GENOMIC DNA]</scope>
    <source>
        <strain evidence="2">HYR1</strain>
    </source>
</reference>
<dbReference type="OrthoDB" id="6778856at2759"/>